<evidence type="ECO:0000313" key="7">
    <source>
        <dbReference type="Proteomes" id="UP000288293"/>
    </source>
</evidence>
<dbReference type="InterPro" id="IPR036249">
    <property type="entry name" value="Thioredoxin-like_sf"/>
</dbReference>
<dbReference type="Proteomes" id="UP000288293">
    <property type="component" value="Unassembled WGS sequence"/>
</dbReference>
<comment type="caution">
    <text evidence="6">The sequence shown here is derived from an EMBL/GenBank/DDBJ whole genome shotgun (WGS) entry which is preliminary data.</text>
</comment>
<dbReference type="SUPFAM" id="SSF52833">
    <property type="entry name" value="Thioredoxin-like"/>
    <property type="match status" value="1"/>
</dbReference>
<feature type="binding site" evidence="3">
    <location>
        <position position="76"/>
    </location>
    <ligand>
        <name>Cu cation</name>
        <dbReference type="ChEBI" id="CHEBI:23378"/>
    </ligand>
</feature>
<sequence length="211" mass="23942">MQKLLFPIVLAIVAVVGVVSYQLMNDDSPPELETSLLYSSPRTIEPFVLQGTEGNEVTNSDLEGQWTILFTGYTFCPDICPTTMAQLKQRWSQLTATTNTPVRVWMVSVDPQRDDIPRLRNYVEFFGEDFFGVTAEHKELFPFVRNLGLMYSIPDEDETNYLVNHSAALILINPDGHQQAVFRASHEPGMIPTVNPQLLINDFNRIVSYLE</sequence>
<dbReference type="PROSITE" id="PS51352">
    <property type="entry name" value="THIOREDOXIN_2"/>
    <property type="match status" value="1"/>
</dbReference>
<accession>A0A432WAK8</accession>
<dbReference type="InterPro" id="IPR013766">
    <property type="entry name" value="Thioredoxin_domain"/>
</dbReference>
<evidence type="ECO:0000259" key="5">
    <source>
        <dbReference type="PROSITE" id="PS51352"/>
    </source>
</evidence>
<organism evidence="6 7">
    <name type="scientific">Aliidiomarina minuta</name>
    <dbReference type="NCBI Taxonomy" id="880057"/>
    <lineage>
        <taxon>Bacteria</taxon>
        <taxon>Pseudomonadati</taxon>
        <taxon>Pseudomonadota</taxon>
        <taxon>Gammaproteobacteria</taxon>
        <taxon>Alteromonadales</taxon>
        <taxon>Idiomarinaceae</taxon>
        <taxon>Aliidiomarina</taxon>
    </lineage>
</organism>
<keyword evidence="7" id="KW-1185">Reference proteome</keyword>
<evidence type="ECO:0000256" key="4">
    <source>
        <dbReference type="PIRSR" id="PIRSR603782-2"/>
    </source>
</evidence>
<feature type="disulfide bond" description="Redox-active" evidence="4">
    <location>
        <begin position="76"/>
        <end position="80"/>
    </location>
</feature>
<keyword evidence="2 3" id="KW-0186">Copper</keyword>
<evidence type="ECO:0000256" key="2">
    <source>
        <dbReference type="ARBA" id="ARBA00023008"/>
    </source>
</evidence>
<proteinExistence type="inferred from homology"/>
<reference evidence="6 7" key="1">
    <citation type="journal article" date="2011" name="Front. Microbiol.">
        <title>Genomic signatures of strain selection and enhancement in Bacillus atrophaeus var. globigii, a historical biowarfare simulant.</title>
        <authorList>
            <person name="Gibbons H.S."/>
            <person name="Broomall S.M."/>
            <person name="McNew L.A."/>
            <person name="Daligault H."/>
            <person name="Chapman C."/>
            <person name="Bruce D."/>
            <person name="Karavis M."/>
            <person name="Krepps M."/>
            <person name="McGregor P.A."/>
            <person name="Hong C."/>
            <person name="Park K.H."/>
            <person name="Akmal A."/>
            <person name="Feldman A."/>
            <person name="Lin J.S."/>
            <person name="Chang W.E."/>
            <person name="Higgs B.W."/>
            <person name="Demirev P."/>
            <person name="Lindquist J."/>
            <person name="Liem A."/>
            <person name="Fochler E."/>
            <person name="Read T.D."/>
            <person name="Tapia R."/>
            <person name="Johnson S."/>
            <person name="Bishop-Lilly K.A."/>
            <person name="Detter C."/>
            <person name="Han C."/>
            <person name="Sozhamannan S."/>
            <person name="Rosenzweig C.N."/>
            <person name="Skowronski E.W."/>
        </authorList>
    </citation>
    <scope>NUCLEOTIDE SEQUENCE [LARGE SCALE GENOMIC DNA]</scope>
    <source>
        <strain evidence="6 7">MLST1</strain>
    </source>
</reference>
<dbReference type="Gene3D" id="3.40.30.10">
    <property type="entry name" value="Glutaredoxin"/>
    <property type="match status" value="1"/>
</dbReference>
<dbReference type="InterPro" id="IPR003782">
    <property type="entry name" value="SCO1/SenC"/>
</dbReference>
<feature type="domain" description="Thioredoxin" evidence="5">
    <location>
        <begin position="38"/>
        <end position="208"/>
    </location>
</feature>
<name>A0A432WAK8_9GAMM</name>
<dbReference type="OrthoDB" id="9790194at2"/>
<dbReference type="EMBL" id="PIPL01000001">
    <property type="protein sequence ID" value="RUO27149.1"/>
    <property type="molecule type" value="Genomic_DNA"/>
</dbReference>
<dbReference type="CDD" id="cd02968">
    <property type="entry name" value="SCO"/>
    <property type="match status" value="1"/>
</dbReference>
<dbReference type="AlphaFoldDB" id="A0A432WAK8"/>
<dbReference type="GO" id="GO:0046872">
    <property type="term" value="F:metal ion binding"/>
    <property type="evidence" value="ECO:0007669"/>
    <property type="project" value="UniProtKB-KW"/>
</dbReference>
<keyword evidence="3" id="KW-0479">Metal-binding</keyword>
<dbReference type="PANTHER" id="PTHR12151">
    <property type="entry name" value="ELECTRON TRANSPORT PROTIN SCO1/SENC FAMILY MEMBER"/>
    <property type="match status" value="1"/>
</dbReference>
<evidence type="ECO:0000256" key="3">
    <source>
        <dbReference type="PIRSR" id="PIRSR603782-1"/>
    </source>
</evidence>
<evidence type="ECO:0000256" key="1">
    <source>
        <dbReference type="ARBA" id="ARBA00010996"/>
    </source>
</evidence>
<protein>
    <submittedName>
        <fullName evidence="6">SCO family protein</fullName>
    </submittedName>
</protein>
<evidence type="ECO:0000313" key="6">
    <source>
        <dbReference type="EMBL" id="RUO27149.1"/>
    </source>
</evidence>
<keyword evidence="4" id="KW-1015">Disulfide bond</keyword>
<dbReference type="PANTHER" id="PTHR12151:SF25">
    <property type="entry name" value="LINALOOL DEHYDRATASE_ISOMERASE DOMAIN-CONTAINING PROTEIN"/>
    <property type="match status" value="1"/>
</dbReference>
<comment type="similarity">
    <text evidence="1">Belongs to the SCO1/2 family.</text>
</comment>
<dbReference type="Pfam" id="PF02630">
    <property type="entry name" value="SCO1-SenC"/>
    <property type="match status" value="1"/>
</dbReference>
<feature type="binding site" evidence="3">
    <location>
        <position position="80"/>
    </location>
    <ligand>
        <name>Cu cation</name>
        <dbReference type="ChEBI" id="CHEBI:23378"/>
    </ligand>
</feature>
<gene>
    <name evidence="6" type="ORF">CWE09_08860</name>
</gene>
<feature type="binding site" evidence="3">
    <location>
        <position position="165"/>
    </location>
    <ligand>
        <name>Cu cation</name>
        <dbReference type="ChEBI" id="CHEBI:23378"/>
    </ligand>
</feature>